<dbReference type="InterPro" id="IPR006047">
    <property type="entry name" value="GH13_cat_dom"/>
</dbReference>
<dbReference type="Pfam" id="PF00128">
    <property type="entry name" value="Alpha-amylase"/>
    <property type="match status" value="2"/>
</dbReference>
<name>A0A9P9Z8F8_9POAL</name>
<evidence type="ECO:0000256" key="1">
    <source>
        <dbReference type="ARBA" id="ARBA00008061"/>
    </source>
</evidence>
<dbReference type="InterPro" id="IPR017853">
    <property type="entry name" value="GH"/>
</dbReference>
<evidence type="ECO:0000313" key="6">
    <source>
        <dbReference type="EMBL" id="KAJ1684262.1"/>
    </source>
</evidence>
<evidence type="ECO:0000256" key="2">
    <source>
        <dbReference type="ARBA" id="ARBA00022801"/>
    </source>
</evidence>
<proteinExistence type="inferred from homology"/>
<dbReference type="Gene3D" id="1.10.150.200">
    <property type="entry name" value="Maltooligosyl trehalose synthase, domain 3"/>
    <property type="match status" value="1"/>
</dbReference>
<keyword evidence="3" id="KW-0326">Glycosidase</keyword>
<dbReference type="CDD" id="cd11326">
    <property type="entry name" value="AmyAc_Glg_debranch"/>
    <property type="match status" value="1"/>
</dbReference>
<dbReference type="InterPro" id="IPR013780">
    <property type="entry name" value="Glyco_hydro_b"/>
</dbReference>
<keyword evidence="7" id="KW-1185">Reference proteome</keyword>
<reference evidence="6" key="1">
    <citation type="journal article" date="2022" name="Cell">
        <title>Repeat-based holocentromeres influence genome architecture and karyotype evolution.</title>
        <authorList>
            <person name="Hofstatter P.G."/>
            <person name="Thangavel G."/>
            <person name="Lux T."/>
            <person name="Neumann P."/>
            <person name="Vondrak T."/>
            <person name="Novak P."/>
            <person name="Zhang M."/>
            <person name="Costa L."/>
            <person name="Castellani M."/>
            <person name="Scott A."/>
            <person name="Toegelov H."/>
            <person name="Fuchs J."/>
            <person name="Mata-Sucre Y."/>
            <person name="Dias Y."/>
            <person name="Vanzela A.L.L."/>
            <person name="Huettel B."/>
            <person name="Almeida C.C.S."/>
            <person name="Simkova H."/>
            <person name="Souza G."/>
            <person name="Pedrosa-Harand A."/>
            <person name="Macas J."/>
            <person name="Mayer K.F.X."/>
            <person name="Houben A."/>
            <person name="Marques A."/>
        </authorList>
    </citation>
    <scope>NUCLEOTIDE SEQUENCE</scope>
    <source>
        <strain evidence="6">RhyBre1mFocal</strain>
    </source>
</reference>
<gene>
    <name evidence="6" type="ORF">LUZ63_020555</name>
</gene>
<accession>A0A9P9Z8F8</accession>
<dbReference type="SUPFAM" id="SSF51011">
    <property type="entry name" value="Glycosyl hydrolase domain"/>
    <property type="match status" value="1"/>
</dbReference>
<dbReference type="NCBIfam" id="TIGR02100">
    <property type="entry name" value="glgX_debranch"/>
    <property type="match status" value="1"/>
</dbReference>
<dbReference type="InterPro" id="IPR004193">
    <property type="entry name" value="Glyco_hydro_13_N"/>
</dbReference>
<organism evidence="6 7">
    <name type="scientific">Rhynchospora breviuscula</name>
    <dbReference type="NCBI Taxonomy" id="2022672"/>
    <lineage>
        <taxon>Eukaryota</taxon>
        <taxon>Viridiplantae</taxon>
        <taxon>Streptophyta</taxon>
        <taxon>Embryophyta</taxon>
        <taxon>Tracheophyta</taxon>
        <taxon>Spermatophyta</taxon>
        <taxon>Magnoliopsida</taxon>
        <taxon>Liliopsida</taxon>
        <taxon>Poales</taxon>
        <taxon>Cyperaceae</taxon>
        <taxon>Cyperoideae</taxon>
        <taxon>Rhynchosporeae</taxon>
        <taxon>Rhynchospora</taxon>
    </lineage>
</organism>
<dbReference type="OrthoDB" id="204980at2759"/>
<feature type="domain" description="Glycosyl hydrolase family 13 catalytic" evidence="5">
    <location>
        <begin position="719"/>
        <end position="1362"/>
    </location>
</feature>
<comment type="similarity">
    <text evidence="1">Belongs to the glycosyl hydrolase 13 family.</text>
</comment>
<dbReference type="PANTHER" id="PTHR43002">
    <property type="entry name" value="GLYCOGEN DEBRANCHING ENZYME"/>
    <property type="match status" value="1"/>
</dbReference>
<dbReference type="CDD" id="cd02856">
    <property type="entry name" value="E_set_GDE_Isoamylase_N"/>
    <property type="match status" value="1"/>
</dbReference>
<dbReference type="Gene3D" id="3.20.20.80">
    <property type="entry name" value="Glycosidases"/>
    <property type="match status" value="2"/>
</dbReference>
<protein>
    <recommendedName>
        <fullName evidence="5">Glycosyl hydrolase family 13 catalytic domain-containing protein</fullName>
    </recommendedName>
</protein>
<dbReference type="InterPro" id="IPR011837">
    <property type="entry name" value="Glycogen_debranch_GlgX"/>
</dbReference>
<dbReference type="EMBL" id="JAMQYH010000041">
    <property type="protein sequence ID" value="KAJ1684262.1"/>
    <property type="molecule type" value="Genomic_DNA"/>
</dbReference>
<evidence type="ECO:0000256" key="4">
    <source>
        <dbReference type="SAM" id="MobiDB-lite"/>
    </source>
</evidence>
<dbReference type="GO" id="GO:0005980">
    <property type="term" value="P:glycogen catabolic process"/>
    <property type="evidence" value="ECO:0007669"/>
    <property type="project" value="InterPro"/>
</dbReference>
<dbReference type="InterPro" id="IPR013797">
    <property type="entry name" value="Maltooligo_trehalose_synth_4"/>
</dbReference>
<sequence length="1454" mass="159175">MSEIEVWPGSAYPLGATYDGGGTNFALFSEVAERVELCLLDEDGTETRVEVAEVDAYVWHCYLPQVQPGQRYGYRVHGANDPANGLRCNPAKLLLDPYAKATSGQITWDPSLFGYDFGDPESSNDDDSGPHMVRGVVTNPYFDWEGDRRLSIPFHESVIYEAHVKGLTQLHPDVPEELRGTYAGLAHPAVTDHLTALGVTAVELMPVHQFVQDDTLMQKGLRNYWGYNSLAFLAPHADYAATGETGQQVQEFKSMVKSLHQAGIEVILDVVYNHTAEGNHLGPTLSFKGIDNPAYYRLEQDDRQYYTDYTGTGNSLNVRHPHSLQLIMDSLRYWVTEMHVDGFRFDLASTLAREFYDVDRLATFFDLVQQDPVVSQVKLIAEPWDVGPGGYQVGNFPPQWTEWNGKYRDTVRDFWRGEPSLGDFASRLAGSSDLYERSGRRPVASINFVTAHDGFTLRDLVSYNDKHNEANGEDNNDGESHNRSWNRGVEGPTDDATVLEARARAQRNFLATLLLSQGVPMIAHGDELGRTQDGNNNGYAQDNELTWVHWDTADKPLVEFTRAVAALRHDHPTFRRRRFFTGTTALTEDGERLDDIVWLHLDGSRMADEDWDDPAEKAIGMWLNGQGIVGPDERGQPVTDDHFCLYFNAGDTDETLTLPPEEYAAAWDVVLHTGGSPGTEPLAAGASATITAFSMLVLREHSGPEEVADHSVEATYRLQITASFDLDAARRVLPYLHDLGVGWVYLSPLLESEPGSDHGYDVVDHGVVDASRGGPEALARLSADAHALGLGVLVDLVPNHMGVASPDVNGAWWDLLQHGPDSEYADWFDVDWAAGDGKVLVPVVGEGDEGSIEVGPDTVTYHEHTFPMAPGTSTLGEQHYALVDWRRGDAELNYRRFFTVTTLAGVRVEDPAVFDATHVEVRRWFDEGLVDGLRIDHPDGLRDPKGYLDRLAALTGSSYTLVEKILEPGEELPRSWATAGTTGYDVLGLVDRVLTDPAGIPALEKLDASLRGADSPGWVELVHDRKRHVADTALLAEVRRIVRELPDEIGSRADVTDAVAEVLACFGVYRSYLPEGREHLDDALEQAEQRRPDLAETLAALAPVLGDPEQPAALRVQQTSGMVMAKGVEDSAFYRWSVLTSLTEVGGDPSVTSLSVGDLHAQMARRQAERPDAMTALSTHDTKRSEDVRARITALAEAPEVWESALGRLLDAAPLPGPGFGNLLWQAAYGAWPLDRERLHAYAEKAMREAAEVTTWTDVDADYERAVHAAVDTAYDDPAVAAVLDDLVARLGPAGQSNSLSAKLLGLTLPGVPDVYQGSELGDLSLVDPDNRRPVDFDAAARSLEAGDNPKQRLTATALRLRRERPQLFASYSPLVVDGPAAQHLVAYDRGGAVALATRLPIGLAATGGWGETTLTLPAGRWRDLLGSASGLEGTVAVTDVLVDSPVALLVAEQ</sequence>
<dbReference type="SUPFAM" id="SSF81296">
    <property type="entry name" value="E set domains"/>
    <property type="match status" value="1"/>
</dbReference>
<dbReference type="Pfam" id="PF02922">
    <property type="entry name" value="CBM_48"/>
    <property type="match status" value="1"/>
</dbReference>
<dbReference type="SUPFAM" id="SSF51445">
    <property type="entry name" value="(Trans)glycosidases"/>
    <property type="match status" value="2"/>
</dbReference>
<dbReference type="Proteomes" id="UP001151287">
    <property type="component" value="Unassembled WGS sequence"/>
</dbReference>
<comment type="caution">
    <text evidence="6">The sequence shown here is derived from an EMBL/GenBank/DDBJ whole genome shotgun (WGS) entry which is preliminary data.</text>
</comment>
<dbReference type="InterPro" id="IPR012767">
    <property type="entry name" value="Trehalose_TreY"/>
</dbReference>
<dbReference type="SMART" id="SM00642">
    <property type="entry name" value="Aamy"/>
    <property type="match status" value="1"/>
</dbReference>
<dbReference type="NCBIfam" id="TIGR02401">
    <property type="entry name" value="trehalose_TreY"/>
    <property type="match status" value="1"/>
</dbReference>
<dbReference type="GO" id="GO:0004135">
    <property type="term" value="F:amylo-alpha-1,6-glucosidase activity"/>
    <property type="evidence" value="ECO:0007669"/>
    <property type="project" value="InterPro"/>
</dbReference>
<dbReference type="Gene3D" id="1.10.10.470">
    <property type="entry name" value="Maltooligosyl trehalose synthase, domain 4"/>
    <property type="match status" value="1"/>
</dbReference>
<dbReference type="InterPro" id="IPR044505">
    <property type="entry name" value="GlgX_Isoamylase_N_E_set"/>
</dbReference>
<evidence type="ECO:0000313" key="7">
    <source>
        <dbReference type="Proteomes" id="UP001151287"/>
    </source>
</evidence>
<feature type="region of interest" description="Disordered" evidence="4">
    <location>
        <begin position="466"/>
        <end position="493"/>
    </location>
</feature>
<keyword evidence="2" id="KW-0378">Hydrolase</keyword>
<evidence type="ECO:0000259" key="5">
    <source>
        <dbReference type="SMART" id="SM00642"/>
    </source>
</evidence>
<dbReference type="Gene3D" id="2.60.40.10">
    <property type="entry name" value="Immunoglobulins"/>
    <property type="match status" value="1"/>
</dbReference>
<dbReference type="CDD" id="cd11336">
    <property type="entry name" value="AmyAc_MTSase"/>
    <property type="match status" value="1"/>
</dbReference>
<dbReference type="InterPro" id="IPR013783">
    <property type="entry name" value="Ig-like_fold"/>
</dbReference>
<dbReference type="InterPro" id="IPR014756">
    <property type="entry name" value="Ig_E-set"/>
</dbReference>
<evidence type="ECO:0000256" key="3">
    <source>
        <dbReference type="ARBA" id="ARBA00023295"/>
    </source>
</evidence>
<dbReference type="Gene3D" id="2.60.40.1180">
    <property type="entry name" value="Golgi alpha-mannosidase II"/>
    <property type="match status" value="1"/>
</dbReference>
<dbReference type="Gene3D" id="3.30.1590.10">
    <property type="entry name" value="Maltooligosyl trehalose synthase, domain 2"/>
    <property type="match status" value="1"/>
</dbReference>